<gene>
    <name evidence="1" type="ORF">XELAEV_18005887mg</name>
</gene>
<proteinExistence type="predicted"/>
<organism evidence="1 2">
    <name type="scientific">Xenopus laevis</name>
    <name type="common">African clawed frog</name>
    <dbReference type="NCBI Taxonomy" id="8355"/>
    <lineage>
        <taxon>Eukaryota</taxon>
        <taxon>Metazoa</taxon>
        <taxon>Chordata</taxon>
        <taxon>Craniata</taxon>
        <taxon>Vertebrata</taxon>
        <taxon>Euteleostomi</taxon>
        <taxon>Amphibia</taxon>
        <taxon>Batrachia</taxon>
        <taxon>Anura</taxon>
        <taxon>Pipoidea</taxon>
        <taxon>Pipidae</taxon>
        <taxon>Xenopodinae</taxon>
        <taxon>Xenopus</taxon>
        <taxon>Xenopus</taxon>
    </lineage>
</organism>
<dbReference type="EMBL" id="CM004466">
    <property type="protein sequence ID" value="OCU00102.1"/>
    <property type="molecule type" value="Genomic_DNA"/>
</dbReference>
<evidence type="ECO:0000313" key="2">
    <source>
        <dbReference type="Proteomes" id="UP000694892"/>
    </source>
</evidence>
<sequence>MATLVIEQHLEGVRLHIPVLQYETCNWFLMLIDVNTGCKNRLTSCTRKGKTEHTSQEQYKEYVVCEC</sequence>
<accession>A0A974E039</accession>
<reference evidence="2" key="1">
    <citation type="journal article" date="2016" name="Nature">
        <title>Genome evolution in the allotetraploid frog Xenopus laevis.</title>
        <authorList>
            <person name="Session A.M."/>
            <person name="Uno Y."/>
            <person name="Kwon T."/>
            <person name="Chapman J.A."/>
            <person name="Toyoda A."/>
            <person name="Takahashi S."/>
            <person name="Fukui A."/>
            <person name="Hikosaka A."/>
            <person name="Suzuki A."/>
            <person name="Kondo M."/>
            <person name="van Heeringen S.J."/>
            <person name="Quigley I."/>
            <person name="Heinz S."/>
            <person name="Ogino H."/>
            <person name="Ochi H."/>
            <person name="Hellsten U."/>
            <person name="Lyons J.B."/>
            <person name="Simakov O."/>
            <person name="Putnam N."/>
            <person name="Stites J."/>
            <person name="Kuroki Y."/>
            <person name="Tanaka T."/>
            <person name="Michiue T."/>
            <person name="Watanabe M."/>
            <person name="Bogdanovic O."/>
            <person name="Lister R."/>
            <person name="Georgiou G."/>
            <person name="Paranjpe S.S."/>
            <person name="van Kruijsbergen I."/>
            <person name="Shu S."/>
            <person name="Carlson J."/>
            <person name="Kinoshita T."/>
            <person name="Ohta Y."/>
            <person name="Mawaribuchi S."/>
            <person name="Jenkins J."/>
            <person name="Grimwood J."/>
            <person name="Schmutz J."/>
            <person name="Mitros T."/>
            <person name="Mozaffari S.V."/>
            <person name="Suzuki Y."/>
            <person name="Haramoto Y."/>
            <person name="Yamamoto T.S."/>
            <person name="Takagi C."/>
            <person name="Heald R."/>
            <person name="Miller K."/>
            <person name="Haudenschild C."/>
            <person name="Kitzman J."/>
            <person name="Nakayama T."/>
            <person name="Izutsu Y."/>
            <person name="Robert J."/>
            <person name="Fortriede J."/>
            <person name="Burns K."/>
            <person name="Lotay V."/>
            <person name="Karimi K."/>
            <person name="Yasuoka Y."/>
            <person name="Dichmann D.S."/>
            <person name="Flajnik M.F."/>
            <person name="Houston D.W."/>
            <person name="Shendure J."/>
            <person name="DuPasquier L."/>
            <person name="Vize P.D."/>
            <person name="Zorn A.M."/>
            <person name="Ito M."/>
            <person name="Marcotte E.M."/>
            <person name="Wallingford J.B."/>
            <person name="Ito Y."/>
            <person name="Asashima M."/>
            <person name="Ueno N."/>
            <person name="Matsuda Y."/>
            <person name="Veenstra G.J."/>
            <person name="Fujiyama A."/>
            <person name="Harland R.M."/>
            <person name="Taira M."/>
            <person name="Rokhsar D.S."/>
        </authorList>
    </citation>
    <scope>NUCLEOTIDE SEQUENCE [LARGE SCALE GENOMIC DNA]</scope>
    <source>
        <strain evidence="2">J</strain>
    </source>
</reference>
<dbReference type="Proteomes" id="UP000694892">
    <property type="component" value="Chromosome 1L"/>
</dbReference>
<dbReference type="AlphaFoldDB" id="A0A974E039"/>
<name>A0A974E039_XENLA</name>
<evidence type="ECO:0000313" key="1">
    <source>
        <dbReference type="EMBL" id="OCU00102.1"/>
    </source>
</evidence>
<protein>
    <submittedName>
        <fullName evidence="1">Uncharacterized protein</fullName>
    </submittedName>
</protein>